<evidence type="ECO:0000256" key="6">
    <source>
        <dbReference type="ARBA" id="ARBA00023326"/>
    </source>
</evidence>
<proteinExistence type="inferred from homology"/>
<dbReference type="EMBL" id="CP003178">
    <property type="protein sequence ID" value="AEV98717.1"/>
    <property type="molecule type" value="Genomic_DNA"/>
</dbReference>
<dbReference type="InterPro" id="IPR024361">
    <property type="entry name" value="BACON"/>
</dbReference>
<evidence type="ECO:0000256" key="1">
    <source>
        <dbReference type="ARBA" id="ARBA00005641"/>
    </source>
</evidence>
<reference evidence="9 10" key="1">
    <citation type="submission" date="2011-12" db="EMBL/GenBank/DDBJ databases">
        <title>The complete genome of Niastella koreensis GR20-10.</title>
        <authorList>
            <consortium name="US DOE Joint Genome Institute (JGI-PGF)"/>
            <person name="Lucas S."/>
            <person name="Han J."/>
            <person name="Lapidus A."/>
            <person name="Bruce D."/>
            <person name="Goodwin L."/>
            <person name="Pitluck S."/>
            <person name="Peters L."/>
            <person name="Kyrpides N."/>
            <person name="Mavromatis K."/>
            <person name="Ivanova N."/>
            <person name="Mikhailova N."/>
            <person name="Davenport K."/>
            <person name="Saunders E."/>
            <person name="Detter J.C."/>
            <person name="Tapia R."/>
            <person name="Han C."/>
            <person name="Land M."/>
            <person name="Hauser L."/>
            <person name="Markowitz V."/>
            <person name="Cheng J.-F."/>
            <person name="Hugenholtz P."/>
            <person name="Woyke T."/>
            <person name="Wu D."/>
            <person name="Tindall B."/>
            <person name="Pomrenke H."/>
            <person name="Brambilla E."/>
            <person name="Klenk H.-P."/>
            <person name="Eisen J.A."/>
        </authorList>
    </citation>
    <scope>NUCLEOTIDE SEQUENCE [LARGE SCALE GENOMIC DNA]</scope>
    <source>
        <strain evidence="10">DSM 17620 / KACC 11465 / NBRC 106392 / GR20-10</strain>
    </source>
</reference>
<evidence type="ECO:0000313" key="9">
    <source>
        <dbReference type="EMBL" id="AEV98717.1"/>
    </source>
</evidence>
<keyword evidence="3" id="KW-0136">Cellulose degradation</keyword>
<dbReference type="HOGENOM" id="CLU_018668_3_0_10"/>
<evidence type="ECO:0000259" key="8">
    <source>
        <dbReference type="Pfam" id="PF00150"/>
    </source>
</evidence>
<name>G8TKP3_NIAKG</name>
<evidence type="ECO:0000256" key="3">
    <source>
        <dbReference type="ARBA" id="ARBA00023001"/>
    </source>
</evidence>
<gene>
    <name evidence="9" type="ordered locus">Niako_2373</name>
</gene>
<dbReference type="GO" id="GO:0005576">
    <property type="term" value="C:extracellular region"/>
    <property type="evidence" value="ECO:0007669"/>
    <property type="project" value="TreeGrafter"/>
</dbReference>
<dbReference type="SUPFAM" id="SSF51445">
    <property type="entry name" value="(Trans)glycosidases"/>
    <property type="match status" value="1"/>
</dbReference>
<dbReference type="Pfam" id="PF00150">
    <property type="entry name" value="Cellulase"/>
    <property type="match status" value="1"/>
</dbReference>
<dbReference type="GO" id="GO:0030245">
    <property type="term" value="P:cellulose catabolic process"/>
    <property type="evidence" value="ECO:0007669"/>
    <property type="project" value="UniProtKB-KW"/>
</dbReference>
<evidence type="ECO:0000313" key="10">
    <source>
        <dbReference type="Proteomes" id="UP000005438"/>
    </source>
</evidence>
<comment type="similarity">
    <text evidence="1 7">Belongs to the glycosyl hydrolase 5 (cellulase A) family.</text>
</comment>
<dbReference type="PANTHER" id="PTHR31297:SF41">
    <property type="entry name" value="ENDOGLUCANASE, PUTATIVE (AFU_ORTHOLOGUE AFUA_5G01830)-RELATED"/>
    <property type="match status" value="1"/>
</dbReference>
<keyword evidence="5 7" id="KW-0326">Glycosidase</keyword>
<evidence type="ECO:0000256" key="5">
    <source>
        <dbReference type="ARBA" id="ARBA00023295"/>
    </source>
</evidence>
<feature type="domain" description="Glycoside hydrolase family 5" evidence="8">
    <location>
        <begin position="152"/>
        <end position="433"/>
    </location>
</feature>
<dbReference type="Gene3D" id="3.20.20.80">
    <property type="entry name" value="Glycosidases"/>
    <property type="match status" value="1"/>
</dbReference>
<keyword evidence="6" id="KW-0624">Polysaccharide degradation</keyword>
<evidence type="ECO:0000256" key="7">
    <source>
        <dbReference type="RuleBase" id="RU361153"/>
    </source>
</evidence>
<evidence type="ECO:0000256" key="2">
    <source>
        <dbReference type="ARBA" id="ARBA00022801"/>
    </source>
</evidence>
<dbReference type="InterPro" id="IPR050386">
    <property type="entry name" value="Glycosyl_hydrolase_5"/>
</dbReference>
<dbReference type="InterPro" id="IPR017853">
    <property type="entry name" value="GH"/>
</dbReference>
<dbReference type="GO" id="GO:0008422">
    <property type="term" value="F:beta-glucosidase activity"/>
    <property type="evidence" value="ECO:0007669"/>
    <property type="project" value="TreeGrafter"/>
</dbReference>
<keyword evidence="2 7" id="KW-0378">Hydrolase</keyword>
<dbReference type="InterPro" id="IPR001547">
    <property type="entry name" value="Glyco_hydro_5"/>
</dbReference>
<dbReference type="Proteomes" id="UP000005438">
    <property type="component" value="Chromosome"/>
</dbReference>
<sequence>MAGGFIILMGLFSCKKQNAPAYTDLANQTDTIASTGSIQTLNFNSNSSWLIDTTGFGWVKVDPISGGAGDATIKISVADTNKTGASRTKLIFLSASNGQARRINIFQPAYMFPSYNTSPVAADASGMGSTATQLIGKLKLGVNIGNTLELNNIEPYPTASYISFLKQTGFNSVRIPCGWFLHGGNNPTAKIPQAWMDSVKQVIQWCVNNDMYVFVNIHWDGGWLENNVSLAKTDSVNARQKAYWEQIATAFRGFDEHVMFASANEPGCTDDATAKVLVSYHQTFINAVRSTGGKNAYRTLIIQGPDEFIRPGRYFPSDPTPDRLAYEFHNYSPTSFAILDADPAEGGWGNILYYWGAGNHSVIEPIRNCTSGEEADQLAYYKMIKENYIDKGIPCVMGEYSTNRRSATNTTHVPKELDKHNNSVDAWYTYLTKQCLAIGAKPFMWETGGVFDRLNNAVLDQRTVNAVMAGGK</sequence>
<accession>G8TKP3</accession>
<evidence type="ECO:0000256" key="4">
    <source>
        <dbReference type="ARBA" id="ARBA00023277"/>
    </source>
</evidence>
<dbReference type="PANTHER" id="PTHR31297">
    <property type="entry name" value="GLUCAN ENDO-1,6-BETA-GLUCOSIDASE B"/>
    <property type="match status" value="1"/>
</dbReference>
<dbReference type="STRING" id="700598.Niako_2373"/>
<dbReference type="GO" id="GO:0009986">
    <property type="term" value="C:cell surface"/>
    <property type="evidence" value="ECO:0007669"/>
    <property type="project" value="TreeGrafter"/>
</dbReference>
<dbReference type="Gene3D" id="2.60.40.10">
    <property type="entry name" value="Immunoglobulins"/>
    <property type="match status" value="1"/>
</dbReference>
<dbReference type="KEGG" id="nko:Niako_2373"/>
<dbReference type="AlphaFoldDB" id="G8TKP3"/>
<dbReference type="eggNOG" id="COG2730">
    <property type="taxonomic scope" value="Bacteria"/>
</dbReference>
<organism evidence="9 10">
    <name type="scientific">Niastella koreensis (strain DSM 17620 / KACC 11465 / NBRC 106392 / GR20-10)</name>
    <dbReference type="NCBI Taxonomy" id="700598"/>
    <lineage>
        <taxon>Bacteria</taxon>
        <taxon>Pseudomonadati</taxon>
        <taxon>Bacteroidota</taxon>
        <taxon>Chitinophagia</taxon>
        <taxon>Chitinophagales</taxon>
        <taxon>Chitinophagaceae</taxon>
        <taxon>Niastella</taxon>
    </lineage>
</organism>
<keyword evidence="4" id="KW-0119">Carbohydrate metabolism</keyword>
<dbReference type="CDD" id="cd14948">
    <property type="entry name" value="BACON"/>
    <property type="match status" value="1"/>
</dbReference>
<protein>
    <submittedName>
        <fullName evidence="9">Glycoside hydrolase family 5</fullName>
    </submittedName>
</protein>
<dbReference type="InterPro" id="IPR013783">
    <property type="entry name" value="Ig-like_fold"/>
</dbReference>